<dbReference type="PRINTS" id="PR01837">
    <property type="entry name" value="MGTCSAPBPROT"/>
</dbReference>
<dbReference type="InterPro" id="IPR049177">
    <property type="entry name" value="MgtC_SapB_SrpB_YhiD_N"/>
</dbReference>
<comment type="subcellular location">
    <subcellularLocation>
        <location evidence="1">Cell membrane</location>
        <topology evidence="1">Multi-pass membrane protein</topology>
    </subcellularLocation>
</comment>
<dbReference type="PANTHER" id="PTHR33778">
    <property type="entry name" value="PROTEIN MGTC"/>
    <property type="match status" value="1"/>
</dbReference>
<name>A0A7C3SJ44_9BACT</name>
<dbReference type="PANTHER" id="PTHR33778:SF1">
    <property type="entry name" value="MAGNESIUM TRANSPORTER YHID-RELATED"/>
    <property type="match status" value="1"/>
</dbReference>
<keyword evidence="5 7" id="KW-1133">Transmembrane helix</keyword>
<gene>
    <name evidence="9" type="ORF">ENV62_06180</name>
</gene>
<accession>A0A7C3SJ44</accession>
<protein>
    <submittedName>
        <fullName evidence="9">MgtC/SapB family protein</fullName>
    </submittedName>
</protein>
<evidence type="ECO:0000256" key="1">
    <source>
        <dbReference type="ARBA" id="ARBA00004651"/>
    </source>
</evidence>
<dbReference type="GO" id="GO:0005886">
    <property type="term" value="C:plasma membrane"/>
    <property type="evidence" value="ECO:0007669"/>
    <property type="project" value="UniProtKB-SubCell"/>
</dbReference>
<dbReference type="AlphaFoldDB" id="A0A7C3SJ44"/>
<evidence type="ECO:0000259" key="8">
    <source>
        <dbReference type="Pfam" id="PF02308"/>
    </source>
</evidence>
<sequence length="235" mass="26011">MWDWQQILFFVSKLALAAILGGFIGFEREMHGQAAGLRTYILVCVGSTLLMMLSLHMEEMHRHLLVTDSVVRLDPARIASYAIASMGFLGAGAIIIGKGSVRGLTTAAGLWLVTAVGLAVGAGYLLPAFISTIISLFILYGARQIKSAALPREEHTILSLKYDSQARPLNLIKQILQEYQIAIQFVNYKSDLVNRTVTYNLRLLSNSDLPWGRITKRLSETPGLQELHWQEGEVP</sequence>
<keyword evidence="3" id="KW-1003">Cell membrane</keyword>
<dbReference type="EMBL" id="DTHB01000043">
    <property type="protein sequence ID" value="HGB14806.1"/>
    <property type="molecule type" value="Genomic_DNA"/>
</dbReference>
<evidence type="ECO:0000313" key="9">
    <source>
        <dbReference type="EMBL" id="HGB14806.1"/>
    </source>
</evidence>
<comment type="caution">
    <text evidence="9">The sequence shown here is derived from an EMBL/GenBank/DDBJ whole genome shotgun (WGS) entry which is preliminary data.</text>
</comment>
<feature type="domain" description="MgtC/SapB/SrpB/YhiD N-terminal" evidence="8">
    <location>
        <begin position="14"/>
        <end position="146"/>
    </location>
</feature>
<proteinExistence type="inferred from homology"/>
<reference evidence="9" key="1">
    <citation type="journal article" date="2020" name="mSystems">
        <title>Genome- and Community-Level Interaction Insights into Carbon Utilization and Element Cycling Functions of Hydrothermarchaeota in Hydrothermal Sediment.</title>
        <authorList>
            <person name="Zhou Z."/>
            <person name="Liu Y."/>
            <person name="Xu W."/>
            <person name="Pan J."/>
            <person name="Luo Z.H."/>
            <person name="Li M."/>
        </authorList>
    </citation>
    <scope>NUCLEOTIDE SEQUENCE [LARGE SCALE GENOMIC DNA]</scope>
    <source>
        <strain evidence="9">SpSt-776</strain>
    </source>
</reference>
<evidence type="ECO:0000256" key="4">
    <source>
        <dbReference type="ARBA" id="ARBA00022692"/>
    </source>
</evidence>
<feature type="transmembrane region" description="Helical" evidence="7">
    <location>
        <begin position="7"/>
        <end position="26"/>
    </location>
</feature>
<dbReference type="InterPro" id="IPR003416">
    <property type="entry name" value="MgtC/SapB/SrpB/YhiD_fam"/>
</dbReference>
<comment type="similarity">
    <text evidence="2">Belongs to the MgtC/SapB family.</text>
</comment>
<evidence type="ECO:0000256" key="5">
    <source>
        <dbReference type="ARBA" id="ARBA00022989"/>
    </source>
</evidence>
<organism evidence="9">
    <name type="scientific">Desulfobacca acetoxidans</name>
    <dbReference type="NCBI Taxonomy" id="60893"/>
    <lineage>
        <taxon>Bacteria</taxon>
        <taxon>Pseudomonadati</taxon>
        <taxon>Thermodesulfobacteriota</taxon>
        <taxon>Desulfobaccia</taxon>
        <taxon>Desulfobaccales</taxon>
        <taxon>Desulfobaccaceae</taxon>
        <taxon>Desulfobacca</taxon>
    </lineage>
</organism>
<feature type="transmembrane region" description="Helical" evidence="7">
    <location>
        <begin position="38"/>
        <end position="57"/>
    </location>
</feature>
<feature type="transmembrane region" description="Helical" evidence="7">
    <location>
        <begin position="78"/>
        <end position="97"/>
    </location>
</feature>
<dbReference type="Pfam" id="PF02308">
    <property type="entry name" value="MgtC"/>
    <property type="match status" value="1"/>
</dbReference>
<keyword evidence="6 7" id="KW-0472">Membrane</keyword>
<evidence type="ECO:0000256" key="6">
    <source>
        <dbReference type="ARBA" id="ARBA00023136"/>
    </source>
</evidence>
<feature type="transmembrane region" description="Helical" evidence="7">
    <location>
        <begin position="109"/>
        <end position="142"/>
    </location>
</feature>
<evidence type="ECO:0000256" key="2">
    <source>
        <dbReference type="ARBA" id="ARBA00009298"/>
    </source>
</evidence>
<evidence type="ECO:0000256" key="3">
    <source>
        <dbReference type="ARBA" id="ARBA00022475"/>
    </source>
</evidence>
<evidence type="ECO:0000256" key="7">
    <source>
        <dbReference type="SAM" id="Phobius"/>
    </source>
</evidence>
<keyword evidence="4 7" id="KW-0812">Transmembrane</keyword>